<dbReference type="CDD" id="cd02513">
    <property type="entry name" value="CMP-NeuAc_Synthase"/>
    <property type="match status" value="1"/>
</dbReference>
<gene>
    <name evidence="1" type="primary">pseF</name>
    <name evidence="1" type="ORF">ACFS7Z_00425</name>
</gene>
<sequence length="232" mass="26093">MKCVAIIPARGGSKRIPRKNIKEFLGKPIIAYSIETALASGLFGEVMVSTDDEEIAEVARKYGAKIPFFRSSVSSNDVATTAAVLSEVLEEYAASGENFSYGCCLYPTAPLVKVKAINAAYELIKARQYDTVLSIIRYSYPIWRSLSVENHKVRMNWPEHQLSRSQDLPASFHDAGQFYWFNVKTFMEKQALFTDNTGAIELTELEVQDIDNLSDWKLAEIKYSHSMKEGII</sequence>
<keyword evidence="2" id="KW-1185">Reference proteome</keyword>
<dbReference type="PANTHER" id="PTHR21485">
    <property type="entry name" value="HAD SUPERFAMILY MEMBERS CMAS AND KDSC"/>
    <property type="match status" value="1"/>
</dbReference>
<dbReference type="Pfam" id="PF02348">
    <property type="entry name" value="CTP_transf_3"/>
    <property type="match status" value="1"/>
</dbReference>
<dbReference type="InterPro" id="IPR050793">
    <property type="entry name" value="CMP-NeuNAc_synthase"/>
</dbReference>
<name>A0ABW6BLK0_9BACT</name>
<dbReference type="EC" id="2.7.7.81" evidence="1"/>
<protein>
    <submittedName>
        <fullName evidence="1">Pseudaminic acid cytidylyltransferase</fullName>
        <ecNumber evidence="1">2.7.7.81</ecNumber>
    </submittedName>
</protein>
<evidence type="ECO:0000313" key="1">
    <source>
        <dbReference type="EMBL" id="MFD2998808.1"/>
    </source>
</evidence>
<proteinExistence type="predicted"/>
<keyword evidence="1" id="KW-0548">Nucleotidyltransferase</keyword>
<dbReference type="Proteomes" id="UP001597641">
    <property type="component" value="Unassembled WGS sequence"/>
</dbReference>
<dbReference type="InterPro" id="IPR029044">
    <property type="entry name" value="Nucleotide-diphossugar_trans"/>
</dbReference>
<dbReference type="SUPFAM" id="SSF53448">
    <property type="entry name" value="Nucleotide-diphospho-sugar transferases"/>
    <property type="match status" value="1"/>
</dbReference>
<organism evidence="1 2">
    <name type="scientific">Pontibacter toksunensis</name>
    <dbReference type="NCBI Taxonomy" id="1332631"/>
    <lineage>
        <taxon>Bacteria</taxon>
        <taxon>Pseudomonadati</taxon>
        <taxon>Bacteroidota</taxon>
        <taxon>Cytophagia</taxon>
        <taxon>Cytophagales</taxon>
        <taxon>Hymenobacteraceae</taxon>
        <taxon>Pontibacter</taxon>
    </lineage>
</organism>
<keyword evidence="1" id="KW-0808">Transferase</keyword>
<dbReference type="GO" id="GO:0016779">
    <property type="term" value="F:nucleotidyltransferase activity"/>
    <property type="evidence" value="ECO:0007669"/>
    <property type="project" value="UniProtKB-KW"/>
</dbReference>
<dbReference type="InterPro" id="IPR020039">
    <property type="entry name" value="PseF"/>
</dbReference>
<dbReference type="Gene3D" id="3.90.550.10">
    <property type="entry name" value="Spore Coat Polysaccharide Biosynthesis Protein SpsA, Chain A"/>
    <property type="match status" value="1"/>
</dbReference>
<dbReference type="EMBL" id="JBHUOX010000001">
    <property type="protein sequence ID" value="MFD2998808.1"/>
    <property type="molecule type" value="Genomic_DNA"/>
</dbReference>
<comment type="caution">
    <text evidence="1">The sequence shown here is derived from an EMBL/GenBank/DDBJ whole genome shotgun (WGS) entry which is preliminary data.</text>
</comment>
<dbReference type="InterPro" id="IPR003329">
    <property type="entry name" value="Cytidylyl_trans"/>
</dbReference>
<dbReference type="RefSeq" id="WP_377479189.1">
    <property type="nucleotide sequence ID" value="NZ_JBHUOX010000001.1"/>
</dbReference>
<dbReference type="NCBIfam" id="TIGR03584">
    <property type="entry name" value="PseF"/>
    <property type="match status" value="1"/>
</dbReference>
<dbReference type="PANTHER" id="PTHR21485:SF6">
    <property type="entry name" value="N-ACYLNEURAMINATE CYTIDYLYLTRANSFERASE-RELATED"/>
    <property type="match status" value="1"/>
</dbReference>
<accession>A0ABW6BLK0</accession>
<reference evidence="2" key="1">
    <citation type="journal article" date="2019" name="Int. J. Syst. Evol. Microbiol.">
        <title>The Global Catalogue of Microorganisms (GCM) 10K type strain sequencing project: providing services to taxonomists for standard genome sequencing and annotation.</title>
        <authorList>
            <consortium name="The Broad Institute Genomics Platform"/>
            <consortium name="The Broad Institute Genome Sequencing Center for Infectious Disease"/>
            <person name="Wu L."/>
            <person name="Ma J."/>
        </authorList>
    </citation>
    <scope>NUCLEOTIDE SEQUENCE [LARGE SCALE GENOMIC DNA]</scope>
    <source>
        <strain evidence="2">KCTC 23984</strain>
    </source>
</reference>
<evidence type="ECO:0000313" key="2">
    <source>
        <dbReference type="Proteomes" id="UP001597641"/>
    </source>
</evidence>